<reference evidence="11" key="1">
    <citation type="submission" date="2023-03" db="EMBL/GenBank/DDBJ databases">
        <title>Massive genome expansion in bonnet fungi (Mycena s.s.) driven by repeated elements and novel gene families across ecological guilds.</title>
        <authorList>
            <consortium name="Lawrence Berkeley National Laboratory"/>
            <person name="Harder C.B."/>
            <person name="Miyauchi S."/>
            <person name="Viragh M."/>
            <person name="Kuo A."/>
            <person name="Thoen E."/>
            <person name="Andreopoulos B."/>
            <person name="Lu D."/>
            <person name="Skrede I."/>
            <person name="Drula E."/>
            <person name="Henrissat B."/>
            <person name="Morin E."/>
            <person name="Kohler A."/>
            <person name="Barry K."/>
            <person name="LaButti K."/>
            <person name="Morin E."/>
            <person name="Salamov A."/>
            <person name="Lipzen A."/>
            <person name="Mereny Z."/>
            <person name="Hegedus B."/>
            <person name="Baldrian P."/>
            <person name="Stursova M."/>
            <person name="Weitz H."/>
            <person name="Taylor A."/>
            <person name="Grigoriev I.V."/>
            <person name="Nagy L.G."/>
            <person name="Martin F."/>
            <person name="Kauserud H."/>
        </authorList>
    </citation>
    <scope>NUCLEOTIDE SEQUENCE</scope>
    <source>
        <strain evidence="11">CBHHK188m</strain>
    </source>
</reference>
<evidence type="ECO:0000256" key="4">
    <source>
        <dbReference type="ARBA" id="ARBA00022617"/>
    </source>
</evidence>
<evidence type="ECO:0000256" key="9">
    <source>
        <dbReference type="PIRSR" id="PIRSR602401-1"/>
    </source>
</evidence>
<keyword evidence="10" id="KW-1133">Transmembrane helix</keyword>
<evidence type="ECO:0000313" key="12">
    <source>
        <dbReference type="Proteomes" id="UP001215280"/>
    </source>
</evidence>
<dbReference type="InterPro" id="IPR001128">
    <property type="entry name" value="Cyt_P450"/>
</dbReference>
<sequence length="504" mass="56619">MSLALYLSFVAFAAGVFFFVVLPERRRASMLPPGPPGDPLIGHLLRMPSAQSPLVFHEWSKTYGDVMYLTVLGRCIVILDSYKAAVDLLEKRSANYSDRPKFTLYELLGWDPAATFLQYGKQWNKHRQMHQSYLGRDKLDDFRPFQTQEARTLVQNLIQCAPEKYEDYLSRFATGIIAQIVAGHRITSDDDPYLRISKMTFEAMSSTGPPGNSPLDFFPLLQHFPPWFPGAKHVEVVRTWRPTLRELHDYPLRTVKNQKENGEAAPSFILENLEKMEEGDDEEDLKGAAATIFGAGELTTWSTLSVFILAMILHPECQAKAQREIDSVVGDQRLPDFGDRQELPFVECILQETLRWNPGVPLGVPHRAMEDDIYRGMLIPKGTLVFSNIKGMALDENVYSDPTSFHPERFLPTPTGKGEPHFDNVAFGFGRRICTGQYVAPDTLWIAISSILASCKITNAVDEEGKIIVPDALISDGLVSHPTDTRCVITPRSLSVKTLVLETV</sequence>
<comment type="cofactor">
    <cofactor evidence="1 9">
        <name>heme</name>
        <dbReference type="ChEBI" id="CHEBI:30413"/>
    </cofactor>
</comment>
<dbReference type="PANTHER" id="PTHR46300">
    <property type="entry name" value="P450, PUTATIVE (EUROFUNG)-RELATED-RELATED"/>
    <property type="match status" value="1"/>
</dbReference>
<feature type="binding site" description="axial binding residue" evidence="9">
    <location>
        <position position="434"/>
    </location>
    <ligand>
        <name>heme</name>
        <dbReference type="ChEBI" id="CHEBI:30413"/>
    </ligand>
    <ligandPart>
        <name>Fe</name>
        <dbReference type="ChEBI" id="CHEBI:18248"/>
    </ligandPart>
</feature>
<accession>A0AAD7JC03</accession>
<evidence type="ECO:0000256" key="10">
    <source>
        <dbReference type="SAM" id="Phobius"/>
    </source>
</evidence>
<comment type="similarity">
    <text evidence="3">Belongs to the cytochrome P450 family.</text>
</comment>
<organism evidence="11 12">
    <name type="scientific">Mycena maculata</name>
    <dbReference type="NCBI Taxonomy" id="230809"/>
    <lineage>
        <taxon>Eukaryota</taxon>
        <taxon>Fungi</taxon>
        <taxon>Dikarya</taxon>
        <taxon>Basidiomycota</taxon>
        <taxon>Agaricomycotina</taxon>
        <taxon>Agaricomycetes</taxon>
        <taxon>Agaricomycetidae</taxon>
        <taxon>Agaricales</taxon>
        <taxon>Marasmiineae</taxon>
        <taxon>Mycenaceae</taxon>
        <taxon>Mycena</taxon>
    </lineage>
</organism>
<dbReference type="GO" id="GO:0004497">
    <property type="term" value="F:monooxygenase activity"/>
    <property type="evidence" value="ECO:0007669"/>
    <property type="project" value="UniProtKB-KW"/>
</dbReference>
<evidence type="ECO:0000313" key="11">
    <source>
        <dbReference type="EMBL" id="KAJ7761225.1"/>
    </source>
</evidence>
<dbReference type="CDD" id="cd11065">
    <property type="entry name" value="CYP64-like"/>
    <property type="match status" value="1"/>
</dbReference>
<dbReference type="InterPro" id="IPR002401">
    <property type="entry name" value="Cyt_P450_E_grp-I"/>
</dbReference>
<keyword evidence="10" id="KW-0472">Membrane</keyword>
<keyword evidence="10" id="KW-0812">Transmembrane</keyword>
<comment type="pathway">
    <text evidence="2">Secondary metabolite biosynthesis.</text>
</comment>
<dbReference type="SUPFAM" id="SSF48264">
    <property type="entry name" value="Cytochrome P450"/>
    <property type="match status" value="1"/>
</dbReference>
<dbReference type="Pfam" id="PF00067">
    <property type="entry name" value="p450"/>
    <property type="match status" value="1"/>
</dbReference>
<evidence type="ECO:0000256" key="3">
    <source>
        <dbReference type="ARBA" id="ARBA00010617"/>
    </source>
</evidence>
<keyword evidence="7 9" id="KW-0408">Iron</keyword>
<dbReference type="InterPro" id="IPR050364">
    <property type="entry name" value="Cytochrome_P450_fung"/>
</dbReference>
<dbReference type="GO" id="GO:0005506">
    <property type="term" value="F:iron ion binding"/>
    <property type="evidence" value="ECO:0007669"/>
    <property type="project" value="InterPro"/>
</dbReference>
<dbReference type="GO" id="GO:0016705">
    <property type="term" value="F:oxidoreductase activity, acting on paired donors, with incorporation or reduction of molecular oxygen"/>
    <property type="evidence" value="ECO:0007669"/>
    <property type="project" value="InterPro"/>
</dbReference>
<keyword evidence="12" id="KW-1185">Reference proteome</keyword>
<keyword evidence="6" id="KW-0560">Oxidoreductase</keyword>
<evidence type="ECO:0000256" key="2">
    <source>
        <dbReference type="ARBA" id="ARBA00005179"/>
    </source>
</evidence>
<dbReference type="Gene3D" id="1.10.630.10">
    <property type="entry name" value="Cytochrome P450"/>
    <property type="match status" value="1"/>
</dbReference>
<dbReference type="Proteomes" id="UP001215280">
    <property type="component" value="Unassembled WGS sequence"/>
</dbReference>
<keyword evidence="5 9" id="KW-0479">Metal-binding</keyword>
<evidence type="ECO:0000256" key="1">
    <source>
        <dbReference type="ARBA" id="ARBA00001971"/>
    </source>
</evidence>
<feature type="transmembrane region" description="Helical" evidence="10">
    <location>
        <begin position="6"/>
        <end position="22"/>
    </location>
</feature>
<evidence type="ECO:0000256" key="7">
    <source>
        <dbReference type="ARBA" id="ARBA00023004"/>
    </source>
</evidence>
<dbReference type="EMBL" id="JARJLG010000046">
    <property type="protein sequence ID" value="KAJ7761225.1"/>
    <property type="molecule type" value="Genomic_DNA"/>
</dbReference>
<protein>
    <submittedName>
        <fullName evidence="11">Cytochrome P450</fullName>
    </submittedName>
</protein>
<dbReference type="PANTHER" id="PTHR46300:SF5">
    <property type="entry name" value="CYTOCHROME P450"/>
    <property type="match status" value="1"/>
</dbReference>
<evidence type="ECO:0000256" key="6">
    <source>
        <dbReference type="ARBA" id="ARBA00023002"/>
    </source>
</evidence>
<dbReference type="InterPro" id="IPR036396">
    <property type="entry name" value="Cyt_P450_sf"/>
</dbReference>
<proteinExistence type="inferred from homology"/>
<evidence type="ECO:0000256" key="5">
    <source>
        <dbReference type="ARBA" id="ARBA00022723"/>
    </source>
</evidence>
<comment type="caution">
    <text evidence="11">The sequence shown here is derived from an EMBL/GenBank/DDBJ whole genome shotgun (WGS) entry which is preliminary data.</text>
</comment>
<keyword evidence="4 9" id="KW-0349">Heme</keyword>
<dbReference type="GO" id="GO:0020037">
    <property type="term" value="F:heme binding"/>
    <property type="evidence" value="ECO:0007669"/>
    <property type="project" value="InterPro"/>
</dbReference>
<dbReference type="AlphaFoldDB" id="A0AAD7JC03"/>
<dbReference type="PRINTS" id="PR00463">
    <property type="entry name" value="EP450I"/>
</dbReference>
<name>A0AAD7JC03_9AGAR</name>
<gene>
    <name evidence="11" type="ORF">DFH07DRAFT_424771</name>
</gene>
<keyword evidence="8" id="KW-0503">Monooxygenase</keyword>
<evidence type="ECO:0000256" key="8">
    <source>
        <dbReference type="ARBA" id="ARBA00023033"/>
    </source>
</evidence>